<dbReference type="Pfam" id="PF06580">
    <property type="entry name" value="His_kinase"/>
    <property type="match status" value="1"/>
</dbReference>
<dbReference type="GO" id="GO:0005886">
    <property type="term" value="C:plasma membrane"/>
    <property type="evidence" value="ECO:0007669"/>
    <property type="project" value="UniProtKB-SubCell"/>
</dbReference>
<evidence type="ECO:0000259" key="7">
    <source>
        <dbReference type="PROSITE" id="PS50885"/>
    </source>
</evidence>
<accession>A0A1I5S8E1</accession>
<feature type="transmembrane region" description="Helical" evidence="6">
    <location>
        <begin position="12"/>
        <end position="32"/>
    </location>
</feature>
<protein>
    <submittedName>
        <fullName evidence="8">Sensor histidine kinase YesM</fullName>
    </submittedName>
</protein>
<dbReference type="EMBL" id="FOXD01000008">
    <property type="protein sequence ID" value="SFP67012.1"/>
    <property type="molecule type" value="Genomic_DNA"/>
</dbReference>
<dbReference type="InterPro" id="IPR036890">
    <property type="entry name" value="HATPase_C_sf"/>
</dbReference>
<keyword evidence="6" id="KW-0812">Transmembrane</keyword>
<dbReference type="Gene3D" id="6.10.340.10">
    <property type="match status" value="1"/>
</dbReference>
<evidence type="ECO:0000256" key="2">
    <source>
        <dbReference type="ARBA" id="ARBA00022475"/>
    </source>
</evidence>
<dbReference type="RefSeq" id="WP_170841058.1">
    <property type="nucleotide sequence ID" value="NZ_FOXD01000008.1"/>
</dbReference>
<dbReference type="Proteomes" id="UP000198892">
    <property type="component" value="Unassembled WGS sequence"/>
</dbReference>
<dbReference type="PANTHER" id="PTHR34220">
    <property type="entry name" value="SENSOR HISTIDINE KINASE YPDA"/>
    <property type="match status" value="1"/>
</dbReference>
<dbReference type="PANTHER" id="PTHR34220:SF7">
    <property type="entry name" value="SENSOR HISTIDINE KINASE YPDA"/>
    <property type="match status" value="1"/>
</dbReference>
<comment type="subcellular location">
    <subcellularLocation>
        <location evidence="1">Cell membrane</location>
        <topology evidence="1">Multi-pass membrane protein</topology>
    </subcellularLocation>
</comment>
<dbReference type="STRING" id="1884432.SAMN05518683_10888"/>
<keyword evidence="9" id="KW-1185">Reference proteome</keyword>
<organism evidence="8 9">
    <name type="scientific">Salibacterium halotolerans</name>
    <dbReference type="NCBI Taxonomy" id="1884432"/>
    <lineage>
        <taxon>Bacteria</taxon>
        <taxon>Bacillati</taxon>
        <taxon>Bacillota</taxon>
        <taxon>Bacilli</taxon>
        <taxon>Bacillales</taxon>
        <taxon>Bacillaceae</taxon>
    </lineage>
</organism>
<evidence type="ECO:0000313" key="8">
    <source>
        <dbReference type="EMBL" id="SFP67012.1"/>
    </source>
</evidence>
<name>A0A1I5S8E1_9BACI</name>
<gene>
    <name evidence="8" type="ORF">SAMN05518683_10888</name>
</gene>
<evidence type="ECO:0000256" key="3">
    <source>
        <dbReference type="ARBA" id="ARBA00022553"/>
    </source>
</evidence>
<keyword evidence="3" id="KW-0597">Phosphoprotein</keyword>
<evidence type="ECO:0000256" key="5">
    <source>
        <dbReference type="ARBA" id="ARBA00023136"/>
    </source>
</evidence>
<keyword evidence="2" id="KW-1003">Cell membrane</keyword>
<keyword evidence="8" id="KW-0418">Kinase</keyword>
<dbReference type="Gene3D" id="3.30.450.20">
    <property type="entry name" value="PAS domain"/>
    <property type="match status" value="2"/>
</dbReference>
<dbReference type="SUPFAM" id="SSF55874">
    <property type="entry name" value="ATPase domain of HSP90 chaperone/DNA topoisomerase II/histidine kinase"/>
    <property type="match status" value="1"/>
</dbReference>
<dbReference type="InterPro" id="IPR010559">
    <property type="entry name" value="Sig_transdc_His_kin_internal"/>
</dbReference>
<feature type="domain" description="HAMP" evidence="7">
    <location>
        <begin position="316"/>
        <end position="372"/>
    </location>
</feature>
<dbReference type="InterPro" id="IPR003660">
    <property type="entry name" value="HAMP_dom"/>
</dbReference>
<evidence type="ECO:0000256" key="1">
    <source>
        <dbReference type="ARBA" id="ARBA00004651"/>
    </source>
</evidence>
<sequence>MSFSIGSINFKLIFVILVFVCIPLLIFGQIWYDKTTASIENNAVRYSQDLLKQTNEYLDFYMNDLEQASVPLLSKPQVQKYLDLKEEKSSRYERFIISKRIQEDAFAGILDGRSEIFGISMINKQGMQVHNYIKADGYLNMGQIRDRNRKLWSEVNTLEAYQVLDVTVIQETPVLTIVRKVFNENTYDTSGLLIINLRLDKIADIVNEVTSSHFNDVWIVNDQDKTIYHPNEKELGKTFSYAHKSAYHESNFFINRNESLNTLRVYDHSTQTNWTMVASVPLGSIIDSLITLRSSTMWIGLLLIGAALLFVGGFSFFLTHSLTNLQKLMKKVESGNFAIERRKPLPFYRDDEVSDLYDSFYQMTEKLRHLIQEVKHSKVVEKELELKNRESEFQAMQSQINPHFLYNTLEIINSHAIIENQPMISKMTTSLADMFRYNVSNSKKIVTLSEELRQIQSYLEIQEERFDDLAVSIQCEEETAGRVLMPRLTLQPVIENSFVHGYEEHELNPEFIGIYGEHESHFYKLSIVDRGKGMPSETKNELNDAFYYNHDLSDGNKTTKRIGLINVHKRLHGNFGPPYRLTVTQSDEKGTTVEIILPYAGHVQSEKEE</sequence>
<reference evidence="9" key="1">
    <citation type="submission" date="2016-10" db="EMBL/GenBank/DDBJ databases">
        <authorList>
            <person name="Varghese N."/>
            <person name="Submissions S."/>
        </authorList>
    </citation>
    <scope>NUCLEOTIDE SEQUENCE [LARGE SCALE GENOMIC DNA]</scope>
    <source>
        <strain evidence="9">S7</strain>
    </source>
</reference>
<evidence type="ECO:0000256" key="4">
    <source>
        <dbReference type="ARBA" id="ARBA00022679"/>
    </source>
</evidence>
<proteinExistence type="predicted"/>
<dbReference type="Gene3D" id="3.30.565.10">
    <property type="entry name" value="Histidine kinase-like ATPase, C-terminal domain"/>
    <property type="match status" value="1"/>
</dbReference>
<dbReference type="AlphaFoldDB" id="A0A1I5S8E1"/>
<keyword evidence="6" id="KW-1133">Transmembrane helix</keyword>
<keyword evidence="4" id="KW-0808">Transferase</keyword>
<evidence type="ECO:0000256" key="6">
    <source>
        <dbReference type="SAM" id="Phobius"/>
    </source>
</evidence>
<dbReference type="InterPro" id="IPR050640">
    <property type="entry name" value="Bact_2-comp_sensor_kinase"/>
</dbReference>
<evidence type="ECO:0000313" key="9">
    <source>
        <dbReference type="Proteomes" id="UP000198892"/>
    </source>
</evidence>
<keyword evidence="5 6" id="KW-0472">Membrane</keyword>
<dbReference type="GO" id="GO:0000155">
    <property type="term" value="F:phosphorelay sensor kinase activity"/>
    <property type="evidence" value="ECO:0007669"/>
    <property type="project" value="InterPro"/>
</dbReference>
<dbReference type="CDD" id="cd06225">
    <property type="entry name" value="HAMP"/>
    <property type="match status" value="1"/>
</dbReference>
<dbReference type="PROSITE" id="PS50885">
    <property type="entry name" value="HAMP"/>
    <property type="match status" value="1"/>
</dbReference>
<feature type="transmembrane region" description="Helical" evidence="6">
    <location>
        <begin position="297"/>
        <end position="319"/>
    </location>
</feature>